<evidence type="ECO:0000313" key="2">
    <source>
        <dbReference type="EMBL" id="NBE56741.1"/>
    </source>
</evidence>
<feature type="region of interest" description="Disordered" evidence="1">
    <location>
        <begin position="1"/>
        <end position="51"/>
    </location>
</feature>
<organism evidence="2 3">
    <name type="scientific">Streptomyces boluensis</name>
    <dbReference type="NCBI Taxonomy" id="1775135"/>
    <lineage>
        <taxon>Bacteria</taxon>
        <taxon>Bacillati</taxon>
        <taxon>Actinomycetota</taxon>
        <taxon>Actinomycetes</taxon>
        <taxon>Kitasatosporales</taxon>
        <taxon>Streptomycetaceae</taxon>
        <taxon>Streptomyces</taxon>
    </lineage>
</organism>
<proteinExistence type="predicted"/>
<protein>
    <submittedName>
        <fullName evidence="2">Uncharacterized protein</fullName>
    </submittedName>
</protein>
<gene>
    <name evidence="2" type="ORF">GUY60_36030</name>
</gene>
<evidence type="ECO:0000256" key="1">
    <source>
        <dbReference type="SAM" id="MobiDB-lite"/>
    </source>
</evidence>
<sequence>MTSASSTASDTAQRSPAHPSDERRSAAVGRAGEVLQTYTSSPEARRRGPSETLQRVIADLMHWCDDSRRDFDRALEAARDLHARERAGA</sequence>
<evidence type="ECO:0000313" key="3">
    <source>
        <dbReference type="Proteomes" id="UP000598297"/>
    </source>
</evidence>
<dbReference type="OrthoDB" id="4319663at2"/>
<name>A0A964UWK5_9ACTN</name>
<keyword evidence="3" id="KW-1185">Reference proteome</keyword>
<dbReference type="RefSeq" id="WP_161705659.1">
    <property type="nucleotide sequence ID" value="NZ_JAAAHS010000573.1"/>
</dbReference>
<reference evidence="2" key="1">
    <citation type="submission" date="2020-01" db="EMBL/GenBank/DDBJ databases">
        <title>Whole-genome analyses of novel actinobacteria.</title>
        <authorList>
            <person name="Sahin N."/>
        </authorList>
    </citation>
    <scope>NUCLEOTIDE SEQUENCE</scope>
    <source>
        <strain evidence="2">YC537</strain>
    </source>
</reference>
<accession>A0A964UWK5</accession>
<feature type="compositionally biased region" description="Low complexity" evidence="1">
    <location>
        <begin position="1"/>
        <end position="12"/>
    </location>
</feature>
<comment type="caution">
    <text evidence="2">The sequence shown here is derived from an EMBL/GenBank/DDBJ whole genome shotgun (WGS) entry which is preliminary data.</text>
</comment>
<dbReference type="AlphaFoldDB" id="A0A964UWK5"/>
<dbReference type="EMBL" id="JAAAHS010000573">
    <property type="protein sequence ID" value="NBE56741.1"/>
    <property type="molecule type" value="Genomic_DNA"/>
</dbReference>
<dbReference type="Proteomes" id="UP000598297">
    <property type="component" value="Unassembled WGS sequence"/>
</dbReference>